<evidence type="ECO:0000259" key="4">
    <source>
        <dbReference type="SMART" id="SM00479"/>
    </source>
</evidence>
<keyword evidence="1" id="KW-0540">Nuclease</keyword>
<dbReference type="CDD" id="cd06127">
    <property type="entry name" value="DEDDh"/>
    <property type="match status" value="1"/>
</dbReference>
<dbReference type="NCBIfam" id="NF006602">
    <property type="entry name" value="PRK09146.1"/>
    <property type="match status" value="1"/>
</dbReference>
<dbReference type="SUPFAM" id="SSF53098">
    <property type="entry name" value="Ribonuclease H-like"/>
    <property type="match status" value="1"/>
</dbReference>
<dbReference type="GO" id="GO:0008408">
    <property type="term" value="F:3'-5' exonuclease activity"/>
    <property type="evidence" value="ECO:0007669"/>
    <property type="project" value="TreeGrafter"/>
</dbReference>
<keyword evidence="6" id="KW-1185">Reference proteome</keyword>
<dbReference type="PANTHER" id="PTHR30231:SF4">
    <property type="entry name" value="PROTEIN NEN2"/>
    <property type="match status" value="1"/>
</dbReference>
<dbReference type="STRING" id="1720063.SAMN05216217_11435"/>
<organism evidence="5 6">
    <name type="scientific">Halopseudomonas yangmingensis</name>
    <dbReference type="NCBI Taxonomy" id="1720063"/>
    <lineage>
        <taxon>Bacteria</taxon>
        <taxon>Pseudomonadati</taxon>
        <taxon>Pseudomonadota</taxon>
        <taxon>Gammaproteobacteria</taxon>
        <taxon>Pseudomonadales</taxon>
        <taxon>Pseudomonadaceae</taxon>
        <taxon>Halopseudomonas</taxon>
    </lineage>
</organism>
<dbReference type="InterPro" id="IPR012337">
    <property type="entry name" value="RNaseH-like_sf"/>
</dbReference>
<dbReference type="SMART" id="SM00479">
    <property type="entry name" value="EXOIII"/>
    <property type="match status" value="1"/>
</dbReference>
<dbReference type="GO" id="GO:0006259">
    <property type="term" value="P:DNA metabolic process"/>
    <property type="evidence" value="ECO:0007669"/>
    <property type="project" value="UniProtKB-ARBA"/>
</dbReference>
<dbReference type="RefSeq" id="WP_093477655.1">
    <property type="nucleotide sequence ID" value="NZ_FOUI01000014.1"/>
</dbReference>
<evidence type="ECO:0000256" key="2">
    <source>
        <dbReference type="ARBA" id="ARBA00022801"/>
    </source>
</evidence>
<keyword evidence="2" id="KW-0378">Hydrolase</keyword>
<dbReference type="EMBL" id="FOUI01000014">
    <property type="protein sequence ID" value="SFM75678.1"/>
    <property type="molecule type" value="Genomic_DNA"/>
</dbReference>
<dbReference type="OrthoDB" id="5497329at2"/>
<feature type="domain" description="Exonuclease" evidence="4">
    <location>
        <begin position="48"/>
        <end position="230"/>
    </location>
</feature>
<evidence type="ECO:0000256" key="3">
    <source>
        <dbReference type="ARBA" id="ARBA00022839"/>
    </source>
</evidence>
<name>A0A1I4TFV9_9GAMM</name>
<evidence type="ECO:0000313" key="5">
    <source>
        <dbReference type="EMBL" id="SFM75678.1"/>
    </source>
</evidence>
<dbReference type="AlphaFoldDB" id="A0A1I4TFV9"/>
<accession>A0A1I4TFV9</accession>
<keyword evidence="3" id="KW-0269">Exonuclease</keyword>
<evidence type="ECO:0000256" key="1">
    <source>
        <dbReference type="ARBA" id="ARBA00022722"/>
    </source>
</evidence>
<protein>
    <submittedName>
        <fullName evidence="5">DNA polymerase-3 subunit epsilon</fullName>
    </submittedName>
</protein>
<dbReference type="PANTHER" id="PTHR30231">
    <property type="entry name" value="DNA POLYMERASE III SUBUNIT EPSILON"/>
    <property type="match status" value="1"/>
</dbReference>
<dbReference type="InterPro" id="IPR036397">
    <property type="entry name" value="RNaseH_sf"/>
</dbReference>
<dbReference type="GO" id="GO:0003676">
    <property type="term" value="F:nucleic acid binding"/>
    <property type="evidence" value="ECO:0007669"/>
    <property type="project" value="InterPro"/>
</dbReference>
<dbReference type="InterPro" id="IPR013520">
    <property type="entry name" value="Ribonucl_H"/>
</dbReference>
<proteinExistence type="predicted"/>
<dbReference type="Pfam" id="PF00929">
    <property type="entry name" value="RNase_T"/>
    <property type="match status" value="1"/>
</dbReference>
<reference evidence="6" key="1">
    <citation type="submission" date="2016-10" db="EMBL/GenBank/DDBJ databases">
        <authorList>
            <person name="Varghese N."/>
            <person name="Submissions S."/>
        </authorList>
    </citation>
    <scope>NUCLEOTIDE SEQUENCE [LARGE SCALE GENOMIC DNA]</scope>
    <source>
        <strain evidence="6">DSM 24213</strain>
    </source>
</reference>
<gene>
    <name evidence="5" type="ORF">SAMN05216217_11435</name>
</gene>
<dbReference type="GO" id="GO:0005829">
    <property type="term" value="C:cytosol"/>
    <property type="evidence" value="ECO:0007669"/>
    <property type="project" value="TreeGrafter"/>
</dbReference>
<dbReference type="Gene3D" id="3.30.420.10">
    <property type="entry name" value="Ribonuclease H-like superfamily/Ribonuclease H"/>
    <property type="match status" value="1"/>
</dbReference>
<dbReference type="Proteomes" id="UP000243629">
    <property type="component" value="Unassembled WGS sequence"/>
</dbReference>
<sequence>MRPPPPQPRGPDWQRLLASLGQTARAPGLRDFYQSGCVSADTPLAEVPLVALDVETTGLDPRRHSIVSIGLMPFDLQRIRCADAWYRVVRPDTPLSPESVTFHRITHSEISQAPSLDEVMDELLQQLRGKVMVVHYRTIERGFLDMAVRRRFAEGLQFPLIDSMELEARLHRGRRQPGMLARLLGRQPASIRLADSRLRYGLPLYPAHHALSDALATAELLQAQVATHFDPQQPVRNFWS</sequence>
<evidence type="ECO:0000313" key="6">
    <source>
        <dbReference type="Proteomes" id="UP000243629"/>
    </source>
</evidence>